<accession>A0A4Q7VC68</accession>
<reference evidence="6 7" key="1">
    <citation type="submission" date="2019-02" db="EMBL/GenBank/DDBJ databases">
        <title>Genomic Encyclopedia of Type Strains, Phase IV (KMG-IV): sequencing the most valuable type-strain genomes for metagenomic binning, comparative biology and taxonomic classification.</title>
        <authorList>
            <person name="Goeker M."/>
        </authorList>
    </citation>
    <scope>NUCLEOTIDE SEQUENCE [LARGE SCALE GENOMIC DNA]</scope>
    <source>
        <strain evidence="6 7">DSM 23814</strain>
    </source>
</reference>
<dbReference type="InterPro" id="IPR058163">
    <property type="entry name" value="LysR-type_TF_proteobact-type"/>
</dbReference>
<dbReference type="FunFam" id="3.40.190.290:FF:000001">
    <property type="entry name" value="Transcriptional regulator, LysR family"/>
    <property type="match status" value="1"/>
</dbReference>
<proteinExistence type="inferred from homology"/>
<dbReference type="FunFam" id="1.10.10.10:FF:000001">
    <property type="entry name" value="LysR family transcriptional regulator"/>
    <property type="match status" value="1"/>
</dbReference>
<dbReference type="GO" id="GO:0006351">
    <property type="term" value="P:DNA-templated transcription"/>
    <property type="evidence" value="ECO:0007669"/>
    <property type="project" value="TreeGrafter"/>
</dbReference>
<dbReference type="CDD" id="cd08479">
    <property type="entry name" value="PBP2_CrgA_like_9"/>
    <property type="match status" value="1"/>
</dbReference>
<evidence type="ECO:0000313" key="7">
    <source>
        <dbReference type="Proteomes" id="UP000293398"/>
    </source>
</evidence>
<dbReference type="Pfam" id="PF00126">
    <property type="entry name" value="HTH_1"/>
    <property type="match status" value="1"/>
</dbReference>
<evidence type="ECO:0000256" key="3">
    <source>
        <dbReference type="ARBA" id="ARBA00023125"/>
    </source>
</evidence>
<keyword evidence="2" id="KW-0805">Transcription regulation</keyword>
<evidence type="ECO:0000256" key="1">
    <source>
        <dbReference type="ARBA" id="ARBA00009437"/>
    </source>
</evidence>
<dbReference type="Proteomes" id="UP000293398">
    <property type="component" value="Unassembled WGS sequence"/>
</dbReference>
<dbReference type="InterPro" id="IPR000847">
    <property type="entry name" value="LysR_HTH_N"/>
</dbReference>
<evidence type="ECO:0000259" key="5">
    <source>
        <dbReference type="PROSITE" id="PS50931"/>
    </source>
</evidence>
<name>A0A4Q7VC68_9BURK</name>
<dbReference type="Gene3D" id="3.40.190.290">
    <property type="match status" value="1"/>
</dbReference>
<sequence length="316" mass="35831">MRYKFQLKSTPEYRNYMDSYSDLGFFVLLARHATLARAAQELGVTPSTVSKRLAALEQRLGVRLMNRTTRRISFTVEGESYLAQGNHLLNELKMLEQTLVGSRAAPRGLLRVHATLGFGRRYIVPLVSQFQRDNPEVEIQMQLSDRPVNLVQDGFDVAICFGEQRDSSLTARTIAQNSRVLCASPRYLESAGTPAHPSELRTHRCIVIRENDETFGTWRLSMGNRSETVKVRGLLSTNDGESALAWALDGHGILMRSEWDAKPYLESGRLRRVLQEWSLPPANVMAVYPTRQNLSARTRAFVNALVEWFEPQGTRF</sequence>
<dbReference type="Gene3D" id="1.10.10.10">
    <property type="entry name" value="Winged helix-like DNA-binding domain superfamily/Winged helix DNA-binding domain"/>
    <property type="match status" value="1"/>
</dbReference>
<dbReference type="EMBL" id="SHKO01000002">
    <property type="protein sequence ID" value="RZT94456.1"/>
    <property type="molecule type" value="Genomic_DNA"/>
</dbReference>
<dbReference type="PROSITE" id="PS50931">
    <property type="entry name" value="HTH_LYSR"/>
    <property type="match status" value="1"/>
</dbReference>
<comment type="similarity">
    <text evidence="1">Belongs to the LysR transcriptional regulatory family.</text>
</comment>
<dbReference type="PANTHER" id="PTHR30537">
    <property type="entry name" value="HTH-TYPE TRANSCRIPTIONAL REGULATOR"/>
    <property type="match status" value="1"/>
</dbReference>
<dbReference type="Pfam" id="PF03466">
    <property type="entry name" value="LysR_substrate"/>
    <property type="match status" value="1"/>
</dbReference>
<evidence type="ECO:0000313" key="6">
    <source>
        <dbReference type="EMBL" id="RZT94456.1"/>
    </source>
</evidence>
<dbReference type="PANTHER" id="PTHR30537:SF5">
    <property type="entry name" value="HTH-TYPE TRANSCRIPTIONAL ACTIVATOR TTDR-RELATED"/>
    <property type="match status" value="1"/>
</dbReference>
<dbReference type="AlphaFoldDB" id="A0A4Q7VC68"/>
<evidence type="ECO:0000256" key="4">
    <source>
        <dbReference type="ARBA" id="ARBA00023163"/>
    </source>
</evidence>
<keyword evidence="7" id="KW-1185">Reference proteome</keyword>
<dbReference type="SUPFAM" id="SSF46785">
    <property type="entry name" value="Winged helix' DNA-binding domain"/>
    <property type="match status" value="1"/>
</dbReference>
<dbReference type="SUPFAM" id="SSF53850">
    <property type="entry name" value="Periplasmic binding protein-like II"/>
    <property type="match status" value="1"/>
</dbReference>
<evidence type="ECO:0000256" key="2">
    <source>
        <dbReference type="ARBA" id="ARBA00023015"/>
    </source>
</evidence>
<dbReference type="InterPro" id="IPR005119">
    <property type="entry name" value="LysR_subst-bd"/>
</dbReference>
<dbReference type="GO" id="GO:0003700">
    <property type="term" value="F:DNA-binding transcription factor activity"/>
    <property type="evidence" value="ECO:0007669"/>
    <property type="project" value="InterPro"/>
</dbReference>
<keyword evidence="3 6" id="KW-0238">DNA-binding</keyword>
<dbReference type="GO" id="GO:0043565">
    <property type="term" value="F:sequence-specific DNA binding"/>
    <property type="evidence" value="ECO:0007669"/>
    <property type="project" value="TreeGrafter"/>
</dbReference>
<keyword evidence="4" id="KW-0804">Transcription</keyword>
<protein>
    <submittedName>
        <fullName evidence="6">DNA-binding transcriptional LysR family regulator</fullName>
    </submittedName>
</protein>
<feature type="domain" description="HTH lysR-type" evidence="5">
    <location>
        <begin position="26"/>
        <end position="75"/>
    </location>
</feature>
<gene>
    <name evidence="6" type="ORF">EV681_2875</name>
</gene>
<dbReference type="InterPro" id="IPR036388">
    <property type="entry name" value="WH-like_DNA-bd_sf"/>
</dbReference>
<comment type="caution">
    <text evidence="6">The sequence shown here is derived from an EMBL/GenBank/DDBJ whole genome shotgun (WGS) entry which is preliminary data.</text>
</comment>
<organism evidence="6 7">
    <name type="scientific">Advenella incenata</name>
    <dbReference type="NCBI Taxonomy" id="267800"/>
    <lineage>
        <taxon>Bacteria</taxon>
        <taxon>Pseudomonadati</taxon>
        <taxon>Pseudomonadota</taxon>
        <taxon>Betaproteobacteria</taxon>
        <taxon>Burkholderiales</taxon>
        <taxon>Alcaligenaceae</taxon>
    </lineage>
</organism>
<dbReference type="InterPro" id="IPR036390">
    <property type="entry name" value="WH_DNA-bd_sf"/>
</dbReference>